<dbReference type="Pfam" id="PF10016">
    <property type="entry name" value="DUF2259"/>
    <property type="match status" value="1"/>
</dbReference>
<dbReference type="AlphaFoldDB" id="A0A0B7GSA4"/>
<evidence type="ECO:0000256" key="1">
    <source>
        <dbReference type="SAM" id="SignalP"/>
    </source>
</evidence>
<dbReference type="Proteomes" id="UP000323594">
    <property type="component" value="Chromosome"/>
</dbReference>
<dbReference type="GeneID" id="57753577"/>
<evidence type="ECO:0000313" key="4">
    <source>
        <dbReference type="Proteomes" id="UP000042527"/>
    </source>
</evidence>
<dbReference type="OrthoDB" id="359290at2"/>
<reference evidence="3 5" key="3">
    <citation type="submission" date="2019-08" db="EMBL/GenBank/DDBJ databases">
        <authorList>
            <person name="Kuhnert P."/>
        </authorList>
    </citation>
    <scope>NUCLEOTIDE SEQUENCE [LARGE SCALE GENOMIC DNA]</scope>
    <source>
        <strain evidence="3 5">B36.5</strain>
    </source>
</reference>
<sequence length="225" mass="25425">MRKTNIFICLLLYSVNLFAGDVATFVNLGFSADGSKYAFGQYGLTDQTYQAYSDICIVDVESNSFIKNGIFKTSPTKETRDKDSKSVFLALQNRAQATLIKNNISESRLGRVLYSQAEDKTGTQTLYFRDFQTENEYTVMIHVDKTTKQEASFYITVDIVLPNGSKISKKTGRPGYVRPGTKTYALKKILINDKNNALIFIVEKHEYSSKGLSIRYMVETIHLPV</sequence>
<evidence type="ECO:0000313" key="2">
    <source>
        <dbReference type="EMBL" id="CEM60387.1"/>
    </source>
</evidence>
<dbReference type="EMBL" id="CP042817">
    <property type="protein sequence ID" value="QEJ97826.1"/>
    <property type="molecule type" value="Genomic_DNA"/>
</dbReference>
<feature type="chain" id="PRO_5041596580" evidence="1">
    <location>
        <begin position="20"/>
        <end position="225"/>
    </location>
</feature>
<dbReference type="InterPro" id="IPR018725">
    <property type="entry name" value="DUF2259_secreted"/>
</dbReference>
<keyword evidence="1" id="KW-0732">Signal</keyword>
<evidence type="ECO:0000313" key="5">
    <source>
        <dbReference type="Proteomes" id="UP000323594"/>
    </source>
</evidence>
<dbReference type="EMBL" id="CDNC01000001">
    <property type="protein sequence ID" value="CEM60387.1"/>
    <property type="molecule type" value="Genomic_DNA"/>
</dbReference>
<name>A0A0B7GSA4_TREPH</name>
<evidence type="ECO:0000313" key="3">
    <source>
        <dbReference type="EMBL" id="QEJ97826.1"/>
    </source>
</evidence>
<keyword evidence="4" id="KW-1185">Reference proteome</keyword>
<gene>
    <name evidence="3" type="ORF">FUT82_07340</name>
    <name evidence="2" type="ORF">TPHV1_10055</name>
</gene>
<protein>
    <submittedName>
        <fullName evidence="3">DUF2259 domain-containing protein</fullName>
    </submittedName>
</protein>
<accession>A0A0B7GSA4</accession>
<reference evidence="4" key="1">
    <citation type="submission" date="2015-01" db="EMBL/GenBank/DDBJ databases">
        <authorList>
            <person name="Manzoor Shahid"/>
            <person name="Zubair Saima"/>
        </authorList>
    </citation>
    <scope>NUCLEOTIDE SEQUENCE [LARGE SCALE GENOMIC DNA]</scope>
    <source>
        <strain evidence="4">V1</strain>
    </source>
</reference>
<proteinExistence type="predicted"/>
<dbReference type="RefSeq" id="WP_002700050.1">
    <property type="nucleotide sequence ID" value="NZ_CDNC01000001.1"/>
</dbReference>
<feature type="signal peptide" evidence="1">
    <location>
        <begin position="1"/>
        <end position="19"/>
    </location>
</feature>
<reference evidence="2" key="2">
    <citation type="submission" date="2015-01" db="EMBL/GenBank/DDBJ databases">
        <authorList>
            <person name="Xiang T."/>
            <person name="Song Y."/>
            <person name="Huang L."/>
            <person name="Wang B."/>
            <person name="Wu P."/>
        </authorList>
    </citation>
    <scope>NUCLEOTIDE SEQUENCE [LARGE SCALE GENOMIC DNA]</scope>
    <source>
        <strain evidence="2">V1</strain>
    </source>
</reference>
<dbReference type="Proteomes" id="UP000042527">
    <property type="component" value="Unassembled WGS sequence"/>
</dbReference>
<organism evidence="2 4">
    <name type="scientific">Treponema phagedenis</name>
    <dbReference type="NCBI Taxonomy" id="162"/>
    <lineage>
        <taxon>Bacteria</taxon>
        <taxon>Pseudomonadati</taxon>
        <taxon>Spirochaetota</taxon>
        <taxon>Spirochaetia</taxon>
        <taxon>Spirochaetales</taxon>
        <taxon>Treponemataceae</taxon>
        <taxon>Treponema</taxon>
    </lineage>
</organism>